<sequence>MFSKIFQKTALCAALLIPFCTQALEEIQHDAFPEYSAPIKAQSQKDFDYLNKHLGLAYRFYNDQQADSFTARMKLSCQQSGMAYTYQDFVLANKQYTSADDLDFSASDTLLRINASQHGNQCSKYLNPNDELEHSSVPKNQI</sequence>
<accession>A0A151Y165</accession>
<evidence type="ECO:0000313" key="2">
    <source>
        <dbReference type="EMBL" id="KYQ71782.1"/>
    </source>
</evidence>
<reference evidence="2 3" key="1">
    <citation type="submission" date="2016-03" db="EMBL/GenBank/DDBJ databases">
        <title>Acinetobacter genomospecies 28 strain ANC 4149.</title>
        <authorList>
            <person name="Radolfova-Krizova L."/>
            <person name="Nemec A."/>
        </authorList>
    </citation>
    <scope>NUCLEOTIDE SEQUENCE [LARGE SCALE GENOMIC DNA]</scope>
    <source>
        <strain evidence="2 3">ANC 4149</strain>
    </source>
</reference>
<organism evidence="2 3">
    <name type="scientific">Acinetobacter pragensis</name>
    <dbReference type="NCBI Taxonomy" id="1806892"/>
    <lineage>
        <taxon>Bacteria</taxon>
        <taxon>Pseudomonadati</taxon>
        <taxon>Pseudomonadota</taxon>
        <taxon>Gammaproteobacteria</taxon>
        <taxon>Moraxellales</taxon>
        <taxon>Moraxellaceae</taxon>
        <taxon>Acinetobacter</taxon>
    </lineage>
</organism>
<gene>
    <name evidence="2" type="ORF">AZH43_13220</name>
</gene>
<feature type="chain" id="PRO_5007592152" evidence="1">
    <location>
        <begin position="24"/>
        <end position="142"/>
    </location>
</feature>
<proteinExistence type="predicted"/>
<dbReference type="RefSeq" id="WP_067669254.1">
    <property type="nucleotide sequence ID" value="NZ_CBCSIK010000004.1"/>
</dbReference>
<dbReference type="STRING" id="1806892.AZH43_13220"/>
<evidence type="ECO:0000313" key="3">
    <source>
        <dbReference type="Proteomes" id="UP000076276"/>
    </source>
</evidence>
<dbReference type="AlphaFoldDB" id="A0A151Y165"/>
<keyword evidence="1" id="KW-0732">Signal</keyword>
<protein>
    <submittedName>
        <fullName evidence="2">Uncharacterized protein</fullName>
    </submittedName>
</protein>
<name>A0A151Y165_9GAMM</name>
<feature type="signal peptide" evidence="1">
    <location>
        <begin position="1"/>
        <end position="23"/>
    </location>
</feature>
<comment type="caution">
    <text evidence="2">The sequence shown here is derived from an EMBL/GenBank/DDBJ whole genome shotgun (WGS) entry which is preliminary data.</text>
</comment>
<dbReference type="OrthoDB" id="6694363at2"/>
<evidence type="ECO:0000256" key="1">
    <source>
        <dbReference type="SAM" id="SignalP"/>
    </source>
</evidence>
<dbReference type="EMBL" id="LUAW01000022">
    <property type="protein sequence ID" value="KYQ71782.1"/>
    <property type="molecule type" value="Genomic_DNA"/>
</dbReference>
<dbReference type="Proteomes" id="UP000076276">
    <property type="component" value="Unassembled WGS sequence"/>
</dbReference>
<keyword evidence="3" id="KW-1185">Reference proteome</keyword>